<dbReference type="GO" id="GO:0003700">
    <property type="term" value="F:DNA-binding transcription factor activity"/>
    <property type="evidence" value="ECO:0007669"/>
    <property type="project" value="TreeGrafter"/>
</dbReference>
<dbReference type="RefSeq" id="WP_051802496.1">
    <property type="nucleotide sequence ID" value="NZ_AP023354.1"/>
</dbReference>
<sequence length="204" mass="21798">MPGAETGVLPPSRREALLTTAAREFAGAGYQRASLNRIIRSCRMSKSSFYHYFDSKEALFDATVLDAAQRLLAALPVPAPADLAGPDFWTRIDELIAGAVRLVGPQDRMLWTLFYLPDAPTGPGSALARLRAGIDGWLAAALAAGRDAGAVRTDLPASLQAAMALAVLQAMDEWSLHQLDALSPDELATLVDAQLQALHRLVGH</sequence>
<evidence type="ECO:0000313" key="6">
    <source>
        <dbReference type="EMBL" id="BCJ30550.1"/>
    </source>
</evidence>
<protein>
    <recommendedName>
        <fullName evidence="5">HTH tetR-type domain-containing protein</fullName>
    </recommendedName>
</protein>
<dbReference type="Pfam" id="PF00440">
    <property type="entry name" value="TetR_N"/>
    <property type="match status" value="1"/>
</dbReference>
<dbReference type="PANTHER" id="PTHR30055:SF234">
    <property type="entry name" value="HTH-TYPE TRANSCRIPTIONAL REGULATOR BETI"/>
    <property type="match status" value="1"/>
</dbReference>
<dbReference type="KEGG" id="aser:Asera_46580"/>
<feature type="DNA-binding region" description="H-T-H motif" evidence="4">
    <location>
        <begin position="34"/>
        <end position="53"/>
    </location>
</feature>
<reference evidence="6" key="1">
    <citation type="submission" date="2020-08" db="EMBL/GenBank/DDBJ databases">
        <title>Whole genome shotgun sequence of Actinocatenispora sera NBRC 101916.</title>
        <authorList>
            <person name="Komaki H."/>
            <person name="Tamura T."/>
        </authorList>
    </citation>
    <scope>NUCLEOTIDE SEQUENCE</scope>
    <source>
        <strain evidence="6">NBRC 101916</strain>
    </source>
</reference>
<name>A0A810L4R1_9ACTN</name>
<dbReference type="OrthoDB" id="9812484at2"/>
<proteinExistence type="predicted"/>
<keyword evidence="1" id="KW-0805">Transcription regulation</keyword>
<dbReference type="EMBL" id="AP023354">
    <property type="protein sequence ID" value="BCJ30550.1"/>
    <property type="molecule type" value="Genomic_DNA"/>
</dbReference>
<evidence type="ECO:0000259" key="5">
    <source>
        <dbReference type="PROSITE" id="PS50977"/>
    </source>
</evidence>
<dbReference type="PROSITE" id="PS50977">
    <property type="entry name" value="HTH_TETR_2"/>
    <property type="match status" value="1"/>
</dbReference>
<dbReference type="InterPro" id="IPR009057">
    <property type="entry name" value="Homeodomain-like_sf"/>
</dbReference>
<dbReference type="PRINTS" id="PR00455">
    <property type="entry name" value="HTHTETR"/>
</dbReference>
<dbReference type="InterPro" id="IPR001647">
    <property type="entry name" value="HTH_TetR"/>
</dbReference>
<keyword evidence="7" id="KW-1185">Reference proteome</keyword>
<dbReference type="GO" id="GO:0000976">
    <property type="term" value="F:transcription cis-regulatory region binding"/>
    <property type="evidence" value="ECO:0007669"/>
    <property type="project" value="TreeGrafter"/>
</dbReference>
<dbReference type="Proteomes" id="UP000680750">
    <property type="component" value="Chromosome"/>
</dbReference>
<evidence type="ECO:0000256" key="1">
    <source>
        <dbReference type="ARBA" id="ARBA00023015"/>
    </source>
</evidence>
<dbReference type="AlphaFoldDB" id="A0A810L4R1"/>
<keyword evidence="3" id="KW-0804">Transcription</keyword>
<accession>A0A810L4R1</accession>
<evidence type="ECO:0000256" key="4">
    <source>
        <dbReference type="PROSITE-ProRule" id="PRU00335"/>
    </source>
</evidence>
<organism evidence="6 7">
    <name type="scientific">Actinocatenispora sera</name>
    <dbReference type="NCBI Taxonomy" id="390989"/>
    <lineage>
        <taxon>Bacteria</taxon>
        <taxon>Bacillati</taxon>
        <taxon>Actinomycetota</taxon>
        <taxon>Actinomycetes</taxon>
        <taxon>Micromonosporales</taxon>
        <taxon>Micromonosporaceae</taxon>
        <taxon>Actinocatenispora</taxon>
    </lineage>
</organism>
<dbReference type="SUPFAM" id="SSF48498">
    <property type="entry name" value="Tetracyclin repressor-like, C-terminal domain"/>
    <property type="match status" value="1"/>
</dbReference>
<evidence type="ECO:0000313" key="7">
    <source>
        <dbReference type="Proteomes" id="UP000680750"/>
    </source>
</evidence>
<dbReference type="PANTHER" id="PTHR30055">
    <property type="entry name" value="HTH-TYPE TRANSCRIPTIONAL REGULATOR RUTR"/>
    <property type="match status" value="1"/>
</dbReference>
<dbReference type="SUPFAM" id="SSF46689">
    <property type="entry name" value="Homeodomain-like"/>
    <property type="match status" value="1"/>
</dbReference>
<dbReference type="InterPro" id="IPR036271">
    <property type="entry name" value="Tet_transcr_reg_TetR-rel_C_sf"/>
</dbReference>
<dbReference type="Gene3D" id="1.10.357.10">
    <property type="entry name" value="Tetracycline Repressor, domain 2"/>
    <property type="match status" value="1"/>
</dbReference>
<dbReference type="InterPro" id="IPR050109">
    <property type="entry name" value="HTH-type_TetR-like_transc_reg"/>
</dbReference>
<gene>
    <name evidence="6" type="ORF">Asera_46580</name>
</gene>
<keyword evidence="2 4" id="KW-0238">DNA-binding</keyword>
<evidence type="ECO:0000256" key="3">
    <source>
        <dbReference type="ARBA" id="ARBA00023163"/>
    </source>
</evidence>
<feature type="domain" description="HTH tetR-type" evidence="5">
    <location>
        <begin position="11"/>
        <end position="71"/>
    </location>
</feature>
<evidence type="ECO:0000256" key="2">
    <source>
        <dbReference type="ARBA" id="ARBA00023125"/>
    </source>
</evidence>